<dbReference type="WBParaSite" id="EVEC_0001350501-mRNA-1">
    <property type="protein sequence ID" value="EVEC_0001350501-mRNA-1"/>
    <property type="gene ID" value="EVEC_0001350501"/>
</dbReference>
<sequence length="342" mass="38283">MCETAMPQINNHNLILNEEECTSQESQQHLLAHYSRGVLDSGQMQHDRDEEDEDEVVDEDDEEIDEEEQFEQSTQQTTSDTPQKSLSSNQEVVELKHNMIYLQHQITLLMNALHVPACKCDICKPIYQNQFELFTKLKEATLESSPSLKLPAKQEPAKATEAKSDSRPEVKNQSNMAQQKPVVPVPVETPVTQTINTPSSNATTITNAPTMKECETWLQHVLSQSGMGTIAQPNLASLANALGFSFPVHKAFNGTPTANSYPPPTSGGRKSKYCSPAEKKAVADYANIHGASAAARKFIIPLPVAAYYHRKEYKRSKHLIFVSLIFKNRGWFFCATFSETFY</sequence>
<evidence type="ECO:0000256" key="1">
    <source>
        <dbReference type="SAM" id="MobiDB-lite"/>
    </source>
</evidence>
<feature type="compositionally biased region" description="Basic and acidic residues" evidence="1">
    <location>
        <begin position="155"/>
        <end position="170"/>
    </location>
</feature>
<dbReference type="AlphaFoldDB" id="A0A0N4VR43"/>
<feature type="region of interest" description="Disordered" evidence="1">
    <location>
        <begin position="142"/>
        <end position="178"/>
    </location>
</feature>
<dbReference type="EMBL" id="UXUI01015685">
    <property type="protein sequence ID" value="VDD97888.1"/>
    <property type="molecule type" value="Genomic_DNA"/>
</dbReference>
<feature type="region of interest" description="Disordered" evidence="1">
    <location>
        <begin position="42"/>
        <end position="88"/>
    </location>
</feature>
<protein>
    <submittedName>
        <fullName evidence="4">Homeobox domain-containing protein</fullName>
    </submittedName>
</protein>
<feature type="compositionally biased region" description="Low complexity" evidence="1">
    <location>
        <begin position="71"/>
        <end position="81"/>
    </location>
</feature>
<keyword evidence="3" id="KW-1185">Reference proteome</keyword>
<evidence type="ECO:0000313" key="2">
    <source>
        <dbReference type="EMBL" id="VDD97888.1"/>
    </source>
</evidence>
<proteinExistence type="predicted"/>
<dbReference type="OrthoDB" id="413122at2759"/>
<reference evidence="4" key="1">
    <citation type="submission" date="2017-02" db="UniProtKB">
        <authorList>
            <consortium name="WormBaseParasite"/>
        </authorList>
    </citation>
    <scope>IDENTIFICATION</scope>
</reference>
<gene>
    <name evidence="2" type="ORF">EVEC_LOCUS12639</name>
</gene>
<name>A0A0N4VR43_ENTVE</name>
<reference evidence="2 3" key="2">
    <citation type="submission" date="2018-10" db="EMBL/GenBank/DDBJ databases">
        <authorList>
            <consortium name="Pathogen Informatics"/>
        </authorList>
    </citation>
    <scope>NUCLEOTIDE SEQUENCE [LARGE SCALE GENOMIC DNA]</scope>
</reference>
<accession>A0A0N4VR43</accession>
<evidence type="ECO:0000313" key="4">
    <source>
        <dbReference type="WBParaSite" id="EVEC_0001350501-mRNA-1"/>
    </source>
</evidence>
<feature type="compositionally biased region" description="Acidic residues" evidence="1">
    <location>
        <begin position="49"/>
        <end position="70"/>
    </location>
</feature>
<dbReference type="Proteomes" id="UP000274131">
    <property type="component" value="Unassembled WGS sequence"/>
</dbReference>
<organism evidence="4">
    <name type="scientific">Enterobius vermicularis</name>
    <name type="common">Human pinworm</name>
    <dbReference type="NCBI Taxonomy" id="51028"/>
    <lineage>
        <taxon>Eukaryota</taxon>
        <taxon>Metazoa</taxon>
        <taxon>Ecdysozoa</taxon>
        <taxon>Nematoda</taxon>
        <taxon>Chromadorea</taxon>
        <taxon>Rhabditida</taxon>
        <taxon>Spirurina</taxon>
        <taxon>Oxyuridomorpha</taxon>
        <taxon>Oxyuroidea</taxon>
        <taxon>Oxyuridae</taxon>
        <taxon>Enterobius</taxon>
    </lineage>
</organism>
<evidence type="ECO:0000313" key="3">
    <source>
        <dbReference type="Proteomes" id="UP000274131"/>
    </source>
</evidence>